<organism evidence="2 3">
    <name type="scientific">Coleophoma crateriformis</name>
    <dbReference type="NCBI Taxonomy" id="565419"/>
    <lineage>
        <taxon>Eukaryota</taxon>
        <taxon>Fungi</taxon>
        <taxon>Dikarya</taxon>
        <taxon>Ascomycota</taxon>
        <taxon>Pezizomycotina</taxon>
        <taxon>Leotiomycetes</taxon>
        <taxon>Helotiales</taxon>
        <taxon>Dermateaceae</taxon>
        <taxon>Coleophoma</taxon>
    </lineage>
</organism>
<dbReference type="AlphaFoldDB" id="A0A3D8Q7E2"/>
<evidence type="ECO:0000259" key="1">
    <source>
        <dbReference type="Pfam" id="PF17111"/>
    </source>
</evidence>
<sequence>MMDGLSGAASAIAVVSVALQLADSVTKLIEFWETVKDAPEDITTMVQELKLLELVLKQIHDRDQLYGQDPTTTEILKRCNQKVDTLIKAMESFQPGFTSKKWTVRTWNSFKVTLQSKKFHSFRVSLGEMKTTLILARQDLHQDQCMTAIAKGFTGLHLKMSSSSVTTGIRGTIGLSNHIEDLRKEIQQITTAISNPWVKAGLEMGMDKAIQELAASLRSSDSPSPPVEPIFREKSHQIYSTAEPEVDLEKGNVEYMQPLVRKRLRRRYLENTYTSITSTLFDVVYFVTRKFRIKVGSSGDMEQLQTNLYEYNTHFILHPAQWLLRWGFSFGLDIAISNTMHGWKNNIRTFRAVMDDSLIFEFCKTGNITGVRSLLSRGEASPWDTDSQGWTPLHCTSLTNWWITNFASWTCNPTLCKLLLEAGADKTALTYDCIGGNYEECSPLVTASTVNRNHQVNPKDRVNTLRLFLRDGQVDFTDSEGQDWKMILVLLERERPSSKFSTNIDTSKWVLETFKAELKEDHPMENVAWLLTFALESRELTQKILDFTNNMVDATFSHTTFTPIHCKIAEGFLDSVIPSMKLLAERGANLHRVGSTTGYGAEGLSRYDTPTSLAMRQSAFFFKWRQMIKDLSVDLGDFIKEELE</sequence>
<dbReference type="Proteomes" id="UP000256328">
    <property type="component" value="Unassembled WGS sequence"/>
</dbReference>
<comment type="caution">
    <text evidence="2">The sequence shown here is derived from an EMBL/GenBank/DDBJ whole genome shotgun (WGS) entry which is preliminary data.</text>
</comment>
<reference evidence="2 3" key="1">
    <citation type="journal article" date="2018" name="IMA Fungus">
        <title>IMA Genome-F 9: Draft genome sequence of Annulohypoxylon stygium, Aspergillus mulundensis, Berkeleyomyces basicola (syn. Thielaviopsis basicola), Ceratocystis smalleyi, two Cercospora beticola strains, Coleophoma cylindrospora, Fusarium fracticaudum, Phialophora cf. hyalina, and Morchella septimelata.</title>
        <authorList>
            <person name="Wingfield B.D."/>
            <person name="Bills G.F."/>
            <person name="Dong Y."/>
            <person name="Huang W."/>
            <person name="Nel W.J."/>
            <person name="Swalarsk-Parry B.S."/>
            <person name="Vaghefi N."/>
            <person name="Wilken P.M."/>
            <person name="An Z."/>
            <person name="de Beer Z.W."/>
            <person name="De Vos L."/>
            <person name="Chen L."/>
            <person name="Duong T.A."/>
            <person name="Gao Y."/>
            <person name="Hammerbacher A."/>
            <person name="Kikkert J.R."/>
            <person name="Li Y."/>
            <person name="Li H."/>
            <person name="Li K."/>
            <person name="Li Q."/>
            <person name="Liu X."/>
            <person name="Ma X."/>
            <person name="Naidoo K."/>
            <person name="Pethybridge S.J."/>
            <person name="Sun J."/>
            <person name="Steenkamp E.T."/>
            <person name="van der Nest M.A."/>
            <person name="van Wyk S."/>
            <person name="Wingfield M.J."/>
            <person name="Xiong C."/>
            <person name="Yue Q."/>
            <person name="Zhang X."/>
        </authorList>
    </citation>
    <scope>NUCLEOTIDE SEQUENCE [LARGE SCALE GENOMIC DNA]</scope>
    <source>
        <strain evidence="2 3">BP5796</strain>
    </source>
</reference>
<protein>
    <recommendedName>
        <fullName evidence="1">Azaphilone pigments biosynthesis cluster protein L N-terminal domain-containing protein</fullName>
    </recommendedName>
</protein>
<dbReference type="Gene3D" id="1.25.40.20">
    <property type="entry name" value="Ankyrin repeat-containing domain"/>
    <property type="match status" value="1"/>
</dbReference>
<keyword evidence="3" id="KW-1185">Reference proteome</keyword>
<gene>
    <name evidence="2" type="ORF">BP5796_12522</name>
</gene>
<dbReference type="EMBL" id="PDLN01000022">
    <property type="protein sequence ID" value="RDW57721.1"/>
    <property type="molecule type" value="Genomic_DNA"/>
</dbReference>
<name>A0A3D8Q7E2_9HELO</name>
<dbReference type="OrthoDB" id="3200163at2759"/>
<dbReference type="InterPro" id="IPR036770">
    <property type="entry name" value="Ankyrin_rpt-contain_sf"/>
</dbReference>
<dbReference type="InterPro" id="IPR031348">
    <property type="entry name" value="PigL_N"/>
</dbReference>
<feature type="domain" description="Azaphilone pigments biosynthesis cluster protein L N-terminal" evidence="1">
    <location>
        <begin position="2"/>
        <end position="150"/>
    </location>
</feature>
<dbReference type="SUPFAM" id="SSF48403">
    <property type="entry name" value="Ankyrin repeat"/>
    <property type="match status" value="1"/>
</dbReference>
<dbReference type="Pfam" id="PF17111">
    <property type="entry name" value="PigL_N"/>
    <property type="match status" value="1"/>
</dbReference>
<evidence type="ECO:0000313" key="2">
    <source>
        <dbReference type="EMBL" id="RDW57721.1"/>
    </source>
</evidence>
<evidence type="ECO:0000313" key="3">
    <source>
        <dbReference type="Proteomes" id="UP000256328"/>
    </source>
</evidence>
<proteinExistence type="predicted"/>
<accession>A0A3D8Q7E2</accession>